<evidence type="ECO:0000256" key="2">
    <source>
        <dbReference type="SAM" id="MobiDB-lite"/>
    </source>
</evidence>
<dbReference type="AlphaFoldDB" id="A0A2A9MAA8"/>
<dbReference type="GeneID" id="40313376"/>
<reference evidence="4 5" key="1">
    <citation type="submission" date="2017-09" db="EMBL/GenBank/DDBJ databases">
        <title>Genome sequencing of Besnoitia besnoiti strain Bb-Ger1.</title>
        <authorList>
            <person name="Schares G."/>
            <person name="Venepally P."/>
            <person name="Lorenzi H.A."/>
        </authorList>
    </citation>
    <scope>NUCLEOTIDE SEQUENCE [LARGE SCALE GENOMIC DNA]</scope>
    <source>
        <strain evidence="4 5">Bb-Ger1</strain>
    </source>
</reference>
<accession>A0A2A9MAA8</accession>
<feature type="compositionally biased region" description="Basic and acidic residues" evidence="2">
    <location>
        <begin position="400"/>
        <end position="411"/>
    </location>
</feature>
<name>A0A2A9MAA8_BESBE</name>
<evidence type="ECO:0000313" key="4">
    <source>
        <dbReference type="EMBL" id="PFH33251.1"/>
    </source>
</evidence>
<feature type="region of interest" description="Disordered" evidence="2">
    <location>
        <begin position="206"/>
        <end position="246"/>
    </location>
</feature>
<feature type="compositionally biased region" description="Basic and acidic residues" evidence="2">
    <location>
        <begin position="495"/>
        <end position="505"/>
    </location>
</feature>
<dbReference type="KEGG" id="bbes:BESB_084500"/>
<feature type="compositionally biased region" description="Polar residues" evidence="2">
    <location>
        <begin position="546"/>
        <end position="580"/>
    </location>
</feature>
<dbReference type="Proteomes" id="UP000224006">
    <property type="component" value="Chromosome VIII"/>
</dbReference>
<feature type="compositionally biased region" description="Basic and acidic residues" evidence="2">
    <location>
        <begin position="632"/>
        <end position="643"/>
    </location>
</feature>
<feature type="compositionally biased region" description="Basic and acidic residues" evidence="2">
    <location>
        <begin position="210"/>
        <end position="228"/>
    </location>
</feature>
<feature type="region of interest" description="Disordered" evidence="2">
    <location>
        <begin position="97"/>
        <end position="126"/>
    </location>
</feature>
<keyword evidence="3" id="KW-0732">Signal</keyword>
<evidence type="ECO:0000313" key="5">
    <source>
        <dbReference type="Proteomes" id="UP000224006"/>
    </source>
</evidence>
<evidence type="ECO:0000256" key="1">
    <source>
        <dbReference type="SAM" id="Coils"/>
    </source>
</evidence>
<sequence length="907" mass="99386">MEGVQTAMGPPIAFIALCILLPSAAASTSSMIAPLGSPVRESAVIARHTPDLMALQKAKSPLTSSPQGGATYPGKEVISLDSGDFSGKAGAETLLLTRPAPVTQEGESIRSLQDQRHSTQRTNEKTRSVGDVNGILQGVQNQVFGFDVGAPGELLGEKLPSELPGGEVHVQSQQVFWNASGRTTTPQQVNLSQVLIQNAPQFFLNWDQPGGEKQDGSDKAKQQYDWRKHVQRRPSRSEAGAVSREQQLAERARERELLKDVFSLWLEVDSRQLRLTEQQKLRQQLQALVAKQFELLKQLYRLEHEYNSETPQASLQPRSSALIVEGKCSLANTVIADSYAQVKQQSQLLLNLTLPAPTVFLPGHPTLALSTAVGYPVQLRSMHQGTIPQLTGTSISPSVKENEGRDTEPIEHTNPPEAPSALQAPALPDSQEKQLQSTGPLLAQDLRQEKNLLASSQKTHQPISVSSSDRELESRPKQRLPGPDVPRHRGGLHASDGRAEIRPHDAMPAVSQPSAVVALRDEEEVEVKEADTTHIDSKDRNGAATLESSVAGGSSVDSTSYVLSTADGGSQHSESVTPNQEFFGRDSSPLGLSGGNDLSARLRHPDPIKSDEERTTEIPDTRGSAHVAINGERQDAGKPEPEKSLPLGGTQQRRNGGVEYDGLMSSRLRQLQKQQEDHLAALFRQLELQQEELATRSRLLDRQREELLRLQEHFRELTARRNSLHQQHPAQATTTPPAKVYPVAQKSGGPQVEDADEVDLQNTFPAREPLLESDGERRLQALSENTPIHHYICKVIGHACSSDEECCEDLMCTQPSFIRTEPQRPDGRGTCQQPSNVAGFPSTPAWMTGQDEVAEGSPFFRDYRRRVGSSSAPLPQNSVASFVNRYRVPPNSRLLSDEKDVLQIEAE</sequence>
<gene>
    <name evidence="4" type="ORF">BESB_084500</name>
</gene>
<keyword evidence="5" id="KW-1185">Reference proteome</keyword>
<feature type="region of interest" description="Disordered" evidence="2">
    <location>
        <begin position="385"/>
        <end position="436"/>
    </location>
</feature>
<feature type="region of interest" description="Disordered" evidence="2">
    <location>
        <begin position="453"/>
        <end position="657"/>
    </location>
</feature>
<dbReference type="VEuPathDB" id="ToxoDB:BESB_084500"/>
<protein>
    <submittedName>
        <fullName evidence="4">Uncharacterized protein</fullName>
    </submittedName>
</protein>
<comment type="caution">
    <text evidence="4">The sequence shown here is derived from an EMBL/GenBank/DDBJ whole genome shotgun (WGS) entry which is preliminary data.</text>
</comment>
<feature type="compositionally biased region" description="Polar residues" evidence="2">
    <location>
        <begin position="385"/>
        <end position="399"/>
    </location>
</feature>
<dbReference type="OrthoDB" id="333926at2759"/>
<keyword evidence="1" id="KW-0175">Coiled coil</keyword>
<organism evidence="4 5">
    <name type="scientific">Besnoitia besnoiti</name>
    <name type="common">Apicomplexan protozoan</name>
    <dbReference type="NCBI Taxonomy" id="94643"/>
    <lineage>
        <taxon>Eukaryota</taxon>
        <taxon>Sar</taxon>
        <taxon>Alveolata</taxon>
        <taxon>Apicomplexa</taxon>
        <taxon>Conoidasida</taxon>
        <taxon>Coccidia</taxon>
        <taxon>Eucoccidiorida</taxon>
        <taxon>Eimeriorina</taxon>
        <taxon>Sarcocystidae</taxon>
        <taxon>Besnoitia</taxon>
    </lineage>
</organism>
<feature type="compositionally biased region" description="Basic and acidic residues" evidence="2">
    <location>
        <begin position="113"/>
        <end position="126"/>
    </location>
</feature>
<dbReference type="EMBL" id="NWUJ01000009">
    <property type="protein sequence ID" value="PFH33251.1"/>
    <property type="molecule type" value="Genomic_DNA"/>
</dbReference>
<feature type="coiled-coil region" evidence="1">
    <location>
        <begin position="672"/>
        <end position="727"/>
    </location>
</feature>
<feature type="compositionally biased region" description="Basic and acidic residues" evidence="2">
    <location>
        <begin position="603"/>
        <end position="620"/>
    </location>
</feature>
<feature type="chain" id="PRO_5012450957" evidence="3">
    <location>
        <begin position="27"/>
        <end position="907"/>
    </location>
</feature>
<feature type="compositionally biased region" description="Polar residues" evidence="2">
    <location>
        <begin position="453"/>
        <end position="467"/>
    </location>
</feature>
<evidence type="ECO:0000256" key="3">
    <source>
        <dbReference type="SAM" id="SignalP"/>
    </source>
</evidence>
<proteinExistence type="predicted"/>
<dbReference type="RefSeq" id="XP_029217260.1">
    <property type="nucleotide sequence ID" value="XM_029366800.1"/>
</dbReference>
<feature type="compositionally biased region" description="Basic and acidic residues" evidence="2">
    <location>
        <begin position="527"/>
        <end position="541"/>
    </location>
</feature>
<feature type="signal peptide" evidence="3">
    <location>
        <begin position="1"/>
        <end position="26"/>
    </location>
</feature>